<dbReference type="GO" id="GO:0005737">
    <property type="term" value="C:cytoplasm"/>
    <property type="evidence" value="ECO:0007669"/>
    <property type="project" value="UniProtKB-ARBA"/>
</dbReference>
<dbReference type="PANTHER" id="PTHR19308">
    <property type="entry name" value="PHOSPHATIDYLCHOLINE TRANSFER PROTEIN"/>
    <property type="match status" value="1"/>
</dbReference>
<dbReference type="EMBL" id="FOYV01000002">
    <property type="protein sequence ID" value="SFR56069.1"/>
    <property type="molecule type" value="Genomic_DNA"/>
</dbReference>
<feature type="domain" description="START" evidence="2">
    <location>
        <begin position="25"/>
        <end position="216"/>
    </location>
</feature>
<keyword evidence="1" id="KW-0732">Signal</keyword>
<organism evidence="3 4">
    <name type="scientific">Marinobacter gudaonensis</name>
    <dbReference type="NCBI Taxonomy" id="375760"/>
    <lineage>
        <taxon>Bacteria</taxon>
        <taxon>Pseudomonadati</taxon>
        <taxon>Pseudomonadota</taxon>
        <taxon>Gammaproteobacteria</taxon>
        <taxon>Pseudomonadales</taxon>
        <taxon>Marinobacteraceae</taxon>
        <taxon>Marinobacter</taxon>
    </lineage>
</organism>
<evidence type="ECO:0000256" key="1">
    <source>
        <dbReference type="SAM" id="SignalP"/>
    </source>
</evidence>
<dbReference type="AlphaFoldDB" id="A0A1I6HNP9"/>
<dbReference type="CDD" id="cd08876">
    <property type="entry name" value="START_1"/>
    <property type="match status" value="1"/>
</dbReference>
<dbReference type="STRING" id="375760.SAMN04488073_2833"/>
<name>A0A1I6HNP9_9GAMM</name>
<dbReference type="PANTHER" id="PTHR19308:SF14">
    <property type="entry name" value="START DOMAIN-CONTAINING PROTEIN"/>
    <property type="match status" value="1"/>
</dbReference>
<sequence length="254" mass="28384">MSKHCGGSTRDWLAIGRALACALVVALPTTQARAELPTEDNENWTLRKEAGDIRVYTIDQPDSSFKAFKAIGVLDAPIENLMAVMINPGSCVEWVHNCTESYAFGAGDFHDRFAYSVNDMPWPVTDRDYVLRIQTRGNKASGEVIMDLNAMPDQRAESASRVRVDRSDTFYRFTPQGEQTRMVWVQHTDPNGALPGWLVNSLLVDIPVRSMEALERVANLEKYRGFRLEFDDSGALIGVVRNAPGRDDATENTR</sequence>
<dbReference type="SMART" id="SM00234">
    <property type="entry name" value="START"/>
    <property type="match status" value="1"/>
</dbReference>
<dbReference type="Gene3D" id="3.30.530.20">
    <property type="match status" value="1"/>
</dbReference>
<dbReference type="InterPro" id="IPR002913">
    <property type="entry name" value="START_lipid-bd_dom"/>
</dbReference>
<dbReference type="PROSITE" id="PS50848">
    <property type="entry name" value="START"/>
    <property type="match status" value="1"/>
</dbReference>
<dbReference type="InterPro" id="IPR051213">
    <property type="entry name" value="START_lipid_transfer"/>
</dbReference>
<dbReference type="Pfam" id="PF01852">
    <property type="entry name" value="START"/>
    <property type="match status" value="1"/>
</dbReference>
<reference evidence="4" key="1">
    <citation type="submission" date="2016-10" db="EMBL/GenBank/DDBJ databases">
        <authorList>
            <person name="Varghese N."/>
            <person name="Submissions S."/>
        </authorList>
    </citation>
    <scope>NUCLEOTIDE SEQUENCE [LARGE SCALE GENOMIC DNA]</scope>
    <source>
        <strain evidence="4">CGMCC 1.6294</strain>
    </source>
</reference>
<dbReference type="SUPFAM" id="SSF55961">
    <property type="entry name" value="Bet v1-like"/>
    <property type="match status" value="1"/>
</dbReference>
<dbReference type="RefSeq" id="WP_091991619.1">
    <property type="nucleotide sequence ID" value="NZ_FOYV01000002.1"/>
</dbReference>
<keyword evidence="4" id="KW-1185">Reference proteome</keyword>
<evidence type="ECO:0000313" key="4">
    <source>
        <dbReference type="Proteomes" id="UP000199290"/>
    </source>
</evidence>
<gene>
    <name evidence="3" type="ORF">SAMN04488073_2833</name>
</gene>
<dbReference type="OrthoDB" id="5734556at2"/>
<evidence type="ECO:0000313" key="3">
    <source>
        <dbReference type="EMBL" id="SFR56069.1"/>
    </source>
</evidence>
<dbReference type="GO" id="GO:0008289">
    <property type="term" value="F:lipid binding"/>
    <property type="evidence" value="ECO:0007669"/>
    <property type="project" value="InterPro"/>
</dbReference>
<evidence type="ECO:0000259" key="2">
    <source>
        <dbReference type="PROSITE" id="PS50848"/>
    </source>
</evidence>
<feature type="signal peptide" evidence="1">
    <location>
        <begin position="1"/>
        <end position="34"/>
    </location>
</feature>
<proteinExistence type="predicted"/>
<dbReference type="InterPro" id="IPR028347">
    <property type="entry name" value="START_dom_prot"/>
</dbReference>
<protein>
    <submittedName>
        <fullName evidence="3">START domain-containing protein</fullName>
    </submittedName>
</protein>
<dbReference type="InterPro" id="IPR023393">
    <property type="entry name" value="START-like_dom_sf"/>
</dbReference>
<accession>A0A1I6HNP9</accession>
<dbReference type="PIRSF" id="PIRSF039033">
    <property type="entry name" value="START_dom"/>
    <property type="match status" value="1"/>
</dbReference>
<dbReference type="Proteomes" id="UP000199290">
    <property type="component" value="Unassembled WGS sequence"/>
</dbReference>
<feature type="chain" id="PRO_5011453808" evidence="1">
    <location>
        <begin position="35"/>
        <end position="254"/>
    </location>
</feature>